<dbReference type="Pfam" id="PF01864">
    <property type="entry name" value="CarS-like"/>
    <property type="match status" value="1"/>
</dbReference>
<sequence>MDASVISVLVLSAYVIYFMLPAYLANVSALVFGGGKPLDFGRNFRDGRRIIGNGVTWKGTIIGTLIGTFIGILQGSVSAYYGNIFSLIPGITIIQGPIPTSILQGAIVGLFLGGGALIGDAVGSFIKRRIGIERGKAAPFLDQLDFVIGALIFASLIVFIPLNMIIIILIISIVLHLLTNMIAYLIGMKDVWY</sequence>
<dbReference type="PANTHER" id="PTHR39650:SF1">
    <property type="entry name" value="CDP-ARCHAEOL SYNTHASE"/>
    <property type="match status" value="1"/>
</dbReference>
<dbReference type="InterPro" id="IPR002726">
    <property type="entry name" value="CarS_archaea"/>
</dbReference>
<feature type="transmembrane region" description="Helical" evidence="11">
    <location>
        <begin position="101"/>
        <end position="119"/>
    </location>
</feature>
<gene>
    <name evidence="11" type="primary">carS</name>
    <name evidence="12" type="ORF">ASJ80_14795</name>
</gene>
<dbReference type="AlphaFoldDB" id="A0A2A2H9Z2"/>
<dbReference type="NCBIfam" id="NF003114">
    <property type="entry name" value="PRK04032.1"/>
    <property type="match status" value="1"/>
</dbReference>
<feature type="transmembrane region" description="Helical" evidence="11">
    <location>
        <begin position="166"/>
        <end position="187"/>
    </location>
</feature>
<evidence type="ECO:0000256" key="3">
    <source>
        <dbReference type="ARBA" id="ARBA00022679"/>
    </source>
</evidence>
<comment type="cofactor">
    <cofactor evidence="11">
        <name>Mg(2+)</name>
        <dbReference type="ChEBI" id="CHEBI:18420"/>
    </cofactor>
</comment>
<evidence type="ECO:0000256" key="1">
    <source>
        <dbReference type="ARBA" id="ARBA00022475"/>
    </source>
</evidence>
<keyword evidence="13" id="KW-1185">Reference proteome</keyword>
<dbReference type="OrthoDB" id="45383at2157"/>
<organism evidence="12 13">
    <name type="scientific">Methanobacterium bryantii</name>
    <dbReference type="NCBI Taxonomy" id="2161"/>
    <lineage>
        <taxon>Archaea</taxon>
        <taxon>Methanobacteriati</taxon>
        <taxon>Methanobacteriota</taxon>
        <taxon>Methanomada group</taxon>
        <taxon>Methanobacteria</taxon>
        <taxon>Methanobacteriales</taxon>
        <taxon>Methanobacteriaceae</taxon>
        <taxon>Methanobacterium</taxon>
    </lineage>
</organism>
<dbReference type="EMBL" id="LMVM01000001">
    <property type="protein sequence ID" value="PAV06100.1"/>
    <property type="molecule type" value="Genomic_DNA"/>
</dbReference>
<evidence type="ECO:0000256" key="10">
    <source>
        <dbReference type="ARBA" id="ARBA00023264"/>
    </source>
</evidence>
<dbReference type="UniPathway" id="UPA00940"/>
<accession>A0A2A2H9Z2</accession>
<keyword evidence="7 11" id="KW-0443">Lipid metabolism</keyword>
<evidence type="ECO:0000313" key="12">
    <source>
        <dbReference type="EMBL" id="PAV06100.1"/>
    </source>
</evidence>
<dbReference type="EC" id="2.7.7.67" evidence="11"/>
<keyword evidence="6 11" id="KW-1133">Transmembrane helix</keyword>
<comment type="caution">
    <text evidence="12">The sequence shown here is derived from an EMBL/GenBank/DDBJ whole genome shotgun (WGS) entry which is preliminary data.</text>
</comment>
<name>A0A2A2H9Z2_METBR</name>
<comment type="catalytic activity">
    <reaction evidence="11">
        <text>2,3-bis-O-(geranylgeranyl)-sn-glycerol 1-phosphate + CTP + H(+) = CDP-2,3-bis-O-(geranylgeranyl)-sn-glycerol + diphosphate</text>
        <dbReference type="Rhea" id="RHEA:25690"/>
        <dbReference type="ChEBI" id="CHEBI:15378"/>
        <dbReference type="ChEBI" id="CHEBI:33019"/>
        <dbReference type="ChEBI" id="CHEBI:37563"/>
        <dbReference type="ChEBI" id="CHEBI:58837"/>
        <dbReference type="ChEBI" id="CHEBI:58838"/>
        <dbReference type="EC" id="2.7.7.67"/>
    </reaction>
</comment>
<dbReference type="GO" id="GO:0043338">
    <property type="term" value="F:CDP-2,3-bis-(O-geranylgeranyl)-sn-glycerol synthase activity"/>
    <property type="evidence" value="ECO:0007669"/>
    <property type="project" value="UniProtKB-EC"/>
</dbReference>
<evidence type="ECO:0000256" key="6">
    <source>
        <dbReference type="ARBA" id="ARBA00022989"/>
    </source>
</evidence>
<comment type="function">
    <text evidence="11">Catalyzes the formation of CDP-2,3-bis-(O-geranylgeranyl)-sn-glycerol (CDP-archaeol) from 2,3-bis-(O-geranylgeranyl)-sn-glycerol 1-phosphate (DGGGP) and CTP. This reaction is the third ether-bond-formation step in the biosynthesis of archaeal membrane lipids.</text>
</comment>
<keyword evidence="8 11" id="KW-0472">Membrane</keyword>
<keyword evidence="4 11" id="KW-0812">Transmembrane</keyword>
<dbReference type="PANTHER" id="PTHR39650">
    <property type="entry name" value="CDP-ARCHAEOL SYNTHASE"/>
    <property type="match status" value="1"/>
</dbReference>
<comment type="subcellular location">
    <subcellularLocation>
        <location evidence="11">Cell membrane</location>
        <topology evidence="11">Multi-pass membrane protein</topology>
    </subcellularLocation>
</comment>
<comment type="similarity">
    <text evidence="11">Belongs to the CDP-archaeol synthase family.</text>
</comment>
<keyword evidence="2 11" id="KW-0444">Lipid biosynthesis</keyword>
<keyword evidence="3 11" id="KW-0808">Transferase</keyword>
<evidence type="ECO:0000256" key="7">
    <source>
        <dbReference type="ARBA" id="ARBA00023098"/>
    </source>
</evidence>
<feature type="transmembrane region" description="Helical" evidence="11">
    <location>
        <begin position="6"/>
        <end position="34"/>
    </location>
</feature>
<protein>
    <recommendedName>
        <fullName evidence="11">CDP-archaeol synthase</fullName>
        <ecNumber evidence="11">2.7.7.67</ecNumber>
    </recommendedName>
    <alternativeName>
        <fullName evidence="11">CDP-2,3-bis-(O-geranylgeranyl)-sn-glycerol synthase</fullName>
    </alternativeName>
</protein>
<dbReference type="InterPro" id="IPR032690">
    <property type="entry name" value="CarS"/>
</dbReference>
<dbReference type="GO" id="GO:0005886">
    <property type="term" value="C:plasma membrane"/>
    <property type="evidence" value="ECO:0007669"/>
    <property type="project" value="UniProtKB-SubCell"/>
</dbReference>
<keyword evidence="9 11" id="KW-0594">Phospholipid biosynthesis</keyword>
<comment type="pathway">
    <text evidence="11">Membrane lipid metabolism; glycerophospholipid metabolism.</text>
</comment>
<dbReference type="HAMAP" id="MF_01117">
    <property type="entry name" value="CDP_archaeol_synth"/>
    <property type="match status" value="1"/>
</dbReference>
<keyword evidence="5 11" id="KW-0460">Magnesium</keyword>
<reference evidence="12 13" key="1">
    <citation type="journal article" date="2017" name="BMC Genomics">
        <title>Genomic analysis of methanogenic archaea reveals a shift towards energy conservation.</title>
        <authorList>
            <person name="Gilmore S.P."/>
            <person name="Henske J.K."/>
            <person name="Sexton J.A."/>
            <person name="Solomon K.V."/>
            <person name="Seppala S."/>
            <person name="Yoo J.I."/>
            <person name="Huyett L.M."/>
            <person name="Pressman A."/>
            <person name="Cogan J.Z."/>
            <person name="Kivenson V."/>
            <person name="Peng X."/>
            <person name="Tan Y."/>
            <person name="Valentine D.L."/>
            <person name="O'Malley M.A."/>
        </authorList>
    </citation>
    <scope>NUCLEOTIDE SEQUENCE [LARGE SCALE GENOMIC DNA]</scope>
    <source>
        <strain evidence="12 13">M.o.H.</strain>
    </source>
</reference>
<dbReference type="RefSeq" id="WP_069583545.1">
    <property type="nucleotide sequence ID" value="NZ_LMVM01000001.1"/>
</dbReference>
<evidence type="ECO:0000256" key="8">
    <source>
        <dbReference type="ARBA" id="ARBA00023136"/>
    </source>
</evidence>
<keyword evidence="10 11" id="KW-1208">Phospholipid metabolism</keyword>
<dbReference type="Proteomes" id="UP000217784">
    <property type="component" value="Unassembled WGS sequence"/>
</dbReference>
<evidence type="ECO:0000256" key="11">
    <source>
        <dbReference type="HAMAP-Rule" id="MF_01117"/>
    </source>
</evidence>
<evidence type="ECO:0000256" key="9">
    <source>
        <dbReference type="ARBA" id="ARBA00023209"/>
    </source>
</evidence>
<keyword evidence="1 11" id="KW-1003">Cell membrane</keyword>
<proteinExistence type="inferred from homology"/>
<feature type="transmembrane region" description="Helical" evidence="11">
    <location>
        <begin position="140"/>
        <end position="160"/>
    </location>
</feature>
<evidence type="ECO:0000256" key="5">
    <source>
        <dbReference type="ARBA" id="ARBA00022842"/>
    </source>
</evidence>
<dbReference type="GO" id="GO:0046474">
    <property type="term" value="P:glycerophospholipid biosynthetic process"/>
    <property type="evidence" value="ECO:0007669"/>
    <property type="project" value="UniProtKB-UniRule"/>
</dbReference>
<feature type="transmembrane region" description="Helical" evidence="11">
    <location>
        <begin position="55"/>
        <end position="81"/>
    </location>
</feature>
<evidence type="ECO:0000256" key="4">
    <source>
        <dbReference type="ARBA" id="ARBA00022692"/>
    </source>
</evidence>
<evidence type="ECO:0000256" key="2">
    <source>
        <dbReference type="ARBA" id="ARBA00022516"/>
    </source>
</evidence>
<evidence type="ECO:0000313" key="13">
    <source>
        <dbReference type="Proteomes" id="UP000217784"/>
    </source>
</evidence>